<dbReference type="AlphaFoldDB" id="A0A9J5WAE5"/>
<dbReference type="Proteomes" id="UP000824120">
    <property type="component" value="Chromosome 12"/>
</dbReference>
<accession>A0A9J5WAE5</accession>
<reference evidence="1 2" key="1">
    <citation type="submission" date="2020-09" db="EMBL/GenBank/DDBJ databases">
        <title>De no assembly of potato wild relative species, Solanum commersonii.</title>
        <authorList>
            <person name="Cho K."/>
        </authorList>
    </citation>
    <scope>NUCLEOTIDE SEQUENCE [LARGE SCALE GENOMIC DNA]</scope>
    <source>
        <strain evidence="1">LZ3.2</strain>
        <tissue evidence="1">Leaf</tissue>
    </source>
</reference>
<evidence type="ECO:0000313" key="2">
    <source>
        <dbReference type="Proteomes" id="UP000824120"/>
    </source>
</evidence>
<gene>
    <name evidence="1" type="ORF">H5410_062061</name>
</gene>
<comment type="caution">
    <text evidence="1">The sequence shown here is derived from an EMBL/GenBank/DDBJ whole genome shotgun (WGS) entry which is preliminary data.</text>
</comment>
<keyword evidence="2" id="KW-1185">Reference proteome</keyword>
<proteinExistence type="predicted"/>
<protein>
    <submittedName>
        <fullName evidence="1">Uncharacterized protein</fullName>
    </submittedName>
</protein>
<dbReference type="EMBL" id="JACXVP010000012">
    <property type="protein sequence ID" value="KAG5572295.1"/>
    <property type="molecule type" value="Genomic_DNA"/>
</dbReference>
<evidence type="ECO:0000313" key="1">
    <source>
        <dbReference type="EMBL" id="KAG5572295.1"/>
    </source>
</evidence>
<name>A0A9J5WAE5_SOLCO</name>
<sequence>MIQNLKIFHNLRLEETLYMLYANMKKHINLISYGETKYQDNKPLELVHLINMFEPLKQPSISGY</sequence>
<organism evidence="1 2">
    <name type="scientific">Solanum commersonii</name>
    <name type="common">Commerson's wild potato</name>
    <name type="synonym">Commerson's nightshade</name>
    <dbReference type="NCBI Taxonomy" id="4109"/>
    <lineage>
        <taxon>Eukaryota</taxon>
        <taxon>Viridiplantae</taxon>
        <taxon>Streptophyta</taxon>
        <taxon>Embryophyta</taxon>
        <taxon>Tracheophyta</taxon>
        <taxon>Spermatophyta</taxon>
        <taxon>Magnoliopsida</taxon>
        <taxon>eudicotyledons</taxon>
        <taxon>Gunneridae</taxon>
        <taxon>Pentapetalae</taxon>
        <taxon>asterids</taxon>
        <taxon>lamiids</taxon>
        <taxon>Solanales</taxon>
        <taxon>Solanaceae</taxon>
        <taxon>Solanoideae</taxon>
        <taxon>Solaneae</taxon>
        <taxon>Solanum</taxon>
    </lineage>
</organism>